<comment type="caution">
    <text evidence="10">The sequence shown here is derived from an EMBL/GenBank/DDBJ whole genome shotgun (WGS) entry which is preliminary data.</text>
</comment>
<feature type="transmembrane region" description="Helical" evidence="7">
    <location>
        <begin position="309"/>
        <end position="329"/>
    </location>
</feature>
<accession>A0ABQ5NCD9</accession>
<gene>
    <name evidence="10" type="ORF">MIAR_00070</name>
</gene>
<keyword evidence="4 7" id="KW-0812">Transmembrane</keyword>
<evidence type="ECO:0000256" key="3">
    <source>
        <dbReference type="ARBA" id="ARBA00022475"/>
    </source>
</evidence>
<feature type="domain" description="ABC transmembrane type-1" evidence="9">
    <location>
        <begin position="117"/>
        <end position="330"/>
    </location>
</feature>
<evidence type="ECO:0000259" key="9">
    <source>
        <dbReference type="PROSITE" id="PS50928"/>
    </source>
</evidence>
<organism evidence="10 11">
    <name type="scientific">Microbacterium arabinogalactanolyticum</name>
    <dbReference type="NCBI Taxonomy" id="69365"/>
    <lineage>
        <taxon>Bacteria</taxon>
        <taxon>Bacillati</taxon>
        <taxon>Actinomycetota</taxon>
        <taxon>Actinomycetes</taxon>
        <taxon>Micrococcales</taxon>
        <taxon>Microbacteriaceae</taxon>
        <taxon>Microbacterium</taxon>
    </lineage>
</organism>
<keyword evidence="6 7" id="KW-0472">Membrane</keyword>
<dbReference type="Proteomes" id="UP001165068">
    <property type="component" value="Unassembled WGS sequence"/>
</dbReference>
<proteinExistence type="inferred from homology"/>
<evidence type="ECO:0000256" key="8">
    <source>
        <dbReference type="SAM" id="MobiDB-lite"/>
    </source>
</evidence>
<reference evidence="10" key="1">
    <citation type="submission" date="2022-08" db="EMBL/GenBank/DDBJ databases">
        <title>Draft genome sequence of Microbacterium arabinogalactanolyticum JCM 9171.</title>
        <authorList>
            <person name="Fujita K."/>
            <person name="Ishiwata A."/>
            <person name="Fushinobu S."/>
        </authorList>
    </citation>
    <scope>NUCLEOTIDE SEQUENCE</scope>
    <source>
        <strain evidence="10">JCM 9171</strain>
    </source>
</reference>
<name>A0ABQ5NCD9_9MICO</name>
<dbReference type="EMBL" id="BRZC01000001">
    <property type="protein sequence ID" value="GLC83419.1"/>
    <property type="molecule type" value="Genomic_DNA"/>
</dbReference>
<feature type="transmembrane region" description="Helical" evidence="7">
    <location>
        <begin position="61"/>
        <end position="81"/>
    </location>
</feature>
<feature type="transmembrane region" description="Helical" evidence="7">
    <location>
        <begin position="155"/>
        <end position="176"/>
    </location>
</feature>
<evidence type="ECO:0000256" key="4">
    <source>
        <dbReference type="ARBA" id="ARBA00022692"/>
    </source>
</evidence>
<dbReference type="Gene3D" id="1.10.3720.10">
    <property type="entry name" value="MetI-like"/>
    <property type="match status" value="1"/>
</dbReference>
<evidence type="ECO:0000313" key="10">
    <source>
        <dbReference type="EMBL" id="GLC83419.1"/>
    </source>
</evidence>
<dbReference type="RefSeq" id="WP_285629726.1">
    <property type="nucleotide sequence ID" value="NZ_BAAAUK010000001.1"/>
</dbReference>
<evidence type="ECO:0000256" key="6">
    <source>
        <dbReference type="ARBA" id="ARBA00023136"/>
    </source>
</evidence>
<feature type="region of interest" description="Disordered" evidence="8">
    <location>
        <begin position="1"/>
        <end position="25"/>
    </location>
</feature>
<feature type="transmembrane region" description="Helical" evidence="7">
    <location>
        <begin position="120"/>
        <end position="143"/>
    </location>
</feature>
<protein>
    <submittedName>
        <fullName evidence="10">Lactose ABC transporter permease</fullName>
    </submittedName>
</protein>
<dbReference type="Pfam" id="PF00528">
    <property type="entry name" value="BPD_transp_1"/>
    <property type="match status" value="1"/>
</dbReference>
<dbReference type="InterPro" id="IPR000515">
    <property type="entry name" value="MetI-like"/>
</dbReference>
<dbReference type="PANTHER" id="PTHR30193:SF37">
    <property type="entry name" value="INNER MEMBRANE ABC TRANSPORTER PERMEASE PROTEIN YCJO"/>
    <property type="match status" value="1"/>
</dbReference>
<evidence type="ECO:0000256" key="2">
    <source>
        <dbReference type="ARBA" id="ARBA00022448"/>
    </source>
</evidence>
<sequence length="338" mass="36721">MSLDSTTRGRGARRRGPGAGPDAGAMDAAASAAAASAPAASGVPTASRSGRRFANRMQRPGMWFALPAAALLLIFFAYPLAVSLLQSFFKTSGGVSTFVGFDQYARMLRDPLILKSLGNALLILVVQVPIMIALAVGLAYLLNRAWLRFRSGFRLITFLPAITTLVAYSVVFRVIMTTDGGLLNQALAVFGVAPIDWLNNELWARVAVIASITWRWTGYNMVIILAGLQAIPQELYEAARIDGAGRWQTFWHVVVPQLRPVLIFTSVTSTIGALQLFDENFILTGGGPNNATLTPVLYLYKIGFQQFDFGYASAIAWMLVILTAIIAAVQFRIMREKP</sequence>
<comment type="similarity">
    <text evidence="7">Belongs to the binding-protein-dependent transport system permease family.</text>
</comment>
<keyword evidence="11" id="KW-1185">Reference proteome</keyword>
<dbReference type="PROSITE" id="PS50928">
    <property type="entry name" value="ABC_TM1"/>
    <property type="match status" value="1"/>
</dbReference>
<keyword evidence="3" id="KW-1003">Cell membrane</keyword>
<evidence type="ECO:0000313" key="11">
    <source>
        <dbReference type="Proteomes" id="UP001165068"/>
    </source>
</evidence>
<dbReference type="SUPFAM" id="SSF161098">
    <property type="entry name" value="MetI-like"/>
    <property type="match status" value="1"/>
</dbReference>
<keyword evidence="5 7" id="KW-1133">Transmembrane helix</keyword>
<keyword evidence="2 7" id="KW-0813">Transport</keyword>
<evidence type="ECO:0000256" key="5">
    <source>
        <dbReference type="ARBA" id="ARBA00022989"/>
    </source>
</evidence>
<dbReference type="InterPro" id="IPR051393">
    <property type="entry name" value="ABC_transporter_permease"/>
</dbReference>
<dbReference type="CDD" id="cd06261">
    <property type="entry name" value="TM_PBP2"/>
    <property type="match status" value="1"/>
</dbReference>
<dbReference type="PANTHER" id="PTHR30193">
    <property type="entry name" value="ABC TRANSPORTER PERMEASE PROTEIN"/>
    <property type="match status" value="1"/>
</dbReference>
<dbReference type="InterPro" id="IPR035906">
    <property type="entry name" value="MetI-like_sf"/>
</dbReference>
<evidence type="ECO:0000256" key="7">
    <source>
        <dbReference type="RuleBase" id="RU363032"/>
    </source>
</evidence>
<evidence type="ECO:0000256" key="1">
    <source>
        <dbReference type="ARBA" id="ARBA00004651"/>
    </source>
</evidence>
<comment type="subcellular location">
    <subcellularLocation>
        <location evidence="1 7">Cell membrane</location>
        <topology evidence="1 7">Multi-pass membrane protein</topology>
    </subcellularLocation>
</comment>